<dbReference type="PANTHER" id="PTHR30569:SF0">
    <property type="entry name" value="CYTOSINE PERMEASE"/>
    <property type="match status" value="1"/>
</dbReference>
<keyword evidence="4 7" id="KW-1133">Transmembrane helix</keyword>
<feature type="transmembrane region" description="Helical" evidence="7">
    <location>
        <begin position="412"/>
        <end position="431"/>
    </location>
</feature>
<feature type="transmembrane region" description="Helical" evidence="7">
    <location>
        <begin position="321"/>
        <end position="339"/>
    </location>
</feature>
<feature type="transmembrane region" description="Helical" evidence="7">
    <location>
        <begin position="388"/>
        <end position="406"/>
    </location>
</feature>
<evidence type="ECO:0000256" key="4">
    <source>
        <dbReference type="ARBA" id="ARBA00022989"/>
    </source>
</evidence>
<accession>A0A919RJW6</accession>
<evidence type="ECO:0000256" key="6">
    <source>
        <dbReference type="SAM" id="MobiDB-lite"/>
    </source>
</evidence>
<evidence type="ECO:0000313" key="9">
    <source>
        <dbReference type="Proteomes" id="UP000606172"/>
    </source>
</evidence>
<feature type="region of interest" description="Disordered" evidence="6">
    <location>
        <begin position="1"/>
        <end position="25"/>
    </location>
</feature>
<proteinExistence type="inferred from homology"/>
<reference evidence="8" key="1">
    <citation type="submission" date="2021-01" db="EMBL/GenBank/DDBJ databases">
        <title>Whole genome shotgun sequence of Sinosporangium siamense NBRC 109515.</title>
        <authorList>
            <person name="Komaki H."/>
            <person name="Tamura T."/>
        </authorList>
    </citation>
    <scope>NUCLEOTIDE SEQUENCE</scope>
    <source>
        <strain evidence="8">NBRC 109515</strain>
    </source>
</reference>
<feature type="transmembrane region" description="Helical" evidence="7">
    <location>
        <begin position="108"/>
        <end position="127"/>
    </location>
</feature>
<keyword evidence="5 7" id="KW-0472">Membrane</keyword>
<evidence type="ECO:0000256" key="2">
    <source>
        <dbReference type="ARBA" id="ARBA00008974"/>
    </source>
</evidence>
<feature type="transmembrane region" description="Helical" evidence="7">
    <location>
        <begin position="270"/>
        <end position="292"/>
    </location>
</feature>
<feature type="transmembrane region" description="Helical" evidence="7">
    <location>
        <begin position="38"/>
        <end position="60"/>
    </location>
</feature>
<evidence type="ECO:0000256" key="1">
    <source>
        <dbReference type="ARBA" id="ARBA00004141"/>
    </source>
</evidence>
<dbReference type="GO" id="GO:0015209">
    <property type="term" value="F:cytosine transmembrane transporter activity"/>
    <property type="evidence" value="ECO:0007669"/>
    <property type="project" value="InterPro"/>
</dbReference>
<gene>
    <name evidence="8" type="ORF">Ssi02_54130</name>
</gene>
<dbReference type="InterPro" id="IPR030191">
    <property type="entry name" value="CodB"/>
</dbReference>
<dbReference type="Gene3D" id="1.10.4160.10">
    <property type="entry name" value="Hydantoin permease"/>
    <property type="match status" value="1"/>
</dbReference>
<evidence type="ECO:0000256" key="3">
    <source>
        <dbReference type="ARBA" id="ARBA00022692"/>
    </source>
</evidence>
<feature type="transmembrane region" description="Helical" evidence="7">
    <location>
        <begin position="139"/>
        <end position="161"/>
    </location>
</feature>
<feature type="transmembrane region" description="Helical" evidence="7">
    <location>
        <begin position="168"/>
        <end position="187"/>
    </location>
</feature>
<comment type="subcellular location">
    <subcellularLocation>
        <location evidence="1">Membrane</location>
        <topology evidence="1">Multi-pass membrane protein</topology>
    </subcellularLocation>
</comment>
<dbReference type="RefSeq" id="WP_204030265.1">
    <property type="nucleotide sequence ID" value="NZ_BOOW01000034.1"/>
</dbReference>
<dbReference type="Pfam" id="PF02133">
    <property type="entry name" value="Transp_cyt_pur"/>
    <property type="match status" value="1"/>
</dbReference>
<feature type="transmembrane region" description="Helical" evidence="7">
    <location>
        <begin position="345"/>
        <end position="367"/>
    </location>
</feature>
<comment type="similarity">
    <text evidence="2">Belongs to the purine-cytosine permease (2.A.39) family.</text>
</comment>
<evidence type="ECO:0000256" key="7">
    <source>
        <dbReference type="SAM" id="Phobius"/>
    </source>
</evidence>
<dbReference type="AlphaFoldDB" id="A0A919RJW6"/>
<dbReference type="PANTHER" id="PTHR30569">
    <property type="entry name" value="CYTOSINE TRANSPORTER CODB"/>
    <property type="match status" value="1"/>
</dbReference>
<feature type="transmembrane region" description="Helical" evidence="7">
    <location>
        <begin position="207"/>
        <end position="227"/>
    </location>
</feature>
<dbReference type="EMBL" id="BOOW01000034">
    <property type="protein sequence ID" value="GII95182.1"/>
    <property type="molecule type" value="Genomic_DNA"/>
</dbReference>
<feature type="transmembrane region" description="Helical" evidence="7">
    <location>
        <begin position="66"/>
        <end position="87"/>
    </location>
</feature>
<keyword evidence="3 7" id="KW-0812">Transmembrane</keyword>
<dbReference type="GO" id="GO:0005886">
    <property type="term" value="C:plasma membrane"/>
    <property type="evidence" value="ECO:0007669"/>
    <property type="project" value="TreeGrafter"/>
</dbReference>
<dbReference type="Proteomes" id="UP000606172">
    <property type="component" value="Unassembled WGS sequence"/>
</dbReference>
<feature type="transmembrane region" description="Helical" evidence="7">
    <location>
        <begin position="239"/>
        <end position="258"/>
    </location>
</feature>
<organism evidence="8 9">
    <name type="scientific">Sinosporangium siamense</name>
    <dbReference type="NCBI Taxonomy" id="1367973"/>
    <lineage>
        <taxon>Bacteria</taxon>
        <taxon>Bacillati</taxon>
        <taxon>Actinomycetota</taxon>
        <taxon>Actinomycetes</taxon>
        <taxon>Streptosporangiales</taxon>
        <taxon>Streptosporangiaceae</taxon>
        <taxon>Sinosporangium</taxon>
    </lineage>
</organism>
<protein>
    <recommendedName>
        <fullName evidence="10">Cytosine permease</fullName>
    </recommendedName>
</protein>
<evidence type="ECO:0008006" key="10">
    <source>
        <dbReference type="Google" id="ProtNLM"/>
    </source>
</evidence>
<dbReference type="InterPro" id="IPR001248">
    <property type="entry name" value="Pur-cyt_permease"/>
</dbReference>
<sequence length="442" mass="45685">MTTSRAVPPERTSLADDLNDHALEPVPPERRKSLLQMIIVQIGWNISVSSFLVGGVVGGGTSFGEGMAAIAVGNLVLVVVATLVGLVGHRTGLTSYLAARVVFGRQGAVVVSLLLGVLAMGFIGVLMDTWGGAVNKLLPAIPSWAFVLAFALAITSTAIFGFKGLAKFSAIAVPIEIGIALVALFVIGSREGGFGDVVAHVPAVPIGFAAAVGAVIATWITGAALVSDVSRFAIRPRDVLISSFCGFIVGAGVFETIATVSAMKVGNSNFVLVMQGLGLLAPAAVMLVLALWNTADNNLYSASLAFTNASNTLRLRVGKPVWTVVSIVIAVCVAFAGLAAQFLTFLQIVGLVAPPFAGVMIAHFWVLARNRSGSDLLASAPKVRVEALVAWVVAAVLSKYTDVLLTDAIEGLVYGFACYAVLGLLAGRLGARTREVVEGEAS</sequence>
<keyword evidence="9" id="KW-1185">Reference proteome</keyword>
<evidence type="ECO:0000313" key="8">
    <source>
        <dbReference type="EMBL" id="GII95182.1"/>
    </source>
</evidence>
<evidence type="ECO:0000256" key="5">
    <source>
        <dbReference type="ARBA" id="ARBA00023136"/>
    </source>
</evidence>
<name>A0A919RJW6_9ACTN</name>
<comment type="caution">
    <text evidence="8">The sequence shown here is derived from an EMBL/GenBank/DDBJ whole genome shotgun (WGS) entry which is preliminary data.</text>
</comment>